<evidence type="ECO:0000256" key="3">
    <source>
        <dbReference type="ARBA" id="ARBA00022448"/>
    </source>
</evidence>
<dbReference type="PRINTS" id="PR00354">
    <property type="entry name" value="7FE8SFRDOXIN"/>
</dbReference>
<evidence type="ECO:0000256" key="6">
    <source>
        <dbReference type="ARBA" id="ARBA00022737"/>
    </source>
</evidence>
<dbReference type="SUPFAM" id="SSF54862">
    <property type="entry name" value="4Fe-4S ferredoxins"/>
    <property type="match status" value="1"/>
</dbReference>
<comment type="caution">
    <text evidence="13">The sequence shown here is derived from an EMBL/GenBank/DDBJ whole genome shotgun (WGS) entry which is preliminary data.</text>
</comment>
<comment type="function">
    <text evidence="11">Ferredoxins are iron-sulfur proteins that transfer electrons in a wide variety of metabolic reactions.</text>
</comment>
<evidence type="ECO:0000256" key="1">
    <source>
        <dbReference type="ARBA" id="ARBA00001927"/>
    </source>
</evidence>
<keyword evidence="7 11" id="KW-0249">Electron transport</keyword>
<keyword evidence="14" id="KW-1185">Reference proteome</keyword>
<evidence type="ECO:0000256" key="9">
    <source>
        <dbReference type="ARBA" id="ARBA00023014"/>
    </source>
</evidence>
<evidence type="ECO:0000256" key="7">
    <source>
        <dbReference type="ARBA" id="ARBA00022982"/>
    </source>
</evidence>
<keyword evidence="4 11" id="KW-0004">4Fe-4S</keyword>
<accession>A0ABV2MG37</accession>
<dbReference type="InterPro" id="IPR054829">
    <property type="entry name" value="FdxA"/>
</dbReference>
<feature type="domain" description="4Fe-4S ferredoxin-type" evidence="12">
    <location>
        <begin position="32"/>
        <end position="62"/>
    </location>
</feature>
<keyword evidence="8 11" id="KW-0408">Iron</keyword>
<dbReference type="InterPro" id="IPR017900">
    <property type="entry name" value="4Fe4S_Fe_S_CS"/>
</dbReference>
<sequence>MPPKPVHASFGTGIGATFQVARPHRMEILEFFMTYVVTDNCIKCKYTDCVEVCPVDCFYEGENFLVIHPDECIDCGVCEPECPAEAIKPDTEPGLDKWLKINTEYASIWPNITVKKDPLPEAKEMDGQTGKFEKYFSEKPGSGD</sequence>
<evidence type="ECO:0000256" key="8">
    <source>
        <dbReference type="ARBA" id="ARBA00023004"/>
    </source>
</evidence>
<evidence type="ECO:0000256" key="5">
    <source>
        <dbReference type="ARBA" id="ARBA00022723"/>
    </source>
</evidence>
<dbReference type="EMBL" id="JBEPMY010000005">
    <property type="protein sequence ID" value="MET3755089.1"/>
    <property type="molecule type" value="Genomic_DNA"/>
</dbReference>
<dbReference type="Pfam" id="PF00037">
    <property type="entry name" value="Fer4"/>
    <property type="match status" value="1"/>
</dbReference>
<evidence type="ECO:0000313" key="13">
    <source>
        <dbReference type="EMBL" id="MET3755089.1"/>
    </source>
</evidence>
<feature type="domain" description="4Fe-4S ferredoxin-type" evidence="12">
    <location>
        <begin position="63"/>
        <end position="92"/>
    </location>
</feature>
<dbReference type="InterPro" id="IPR017896">
    <property type="entry name" value="4Fe4S_Fe-S-bd"/>
</dbReference>
<dbReference type="PANTHER" id="PTHR42859:SF2">
    <property type="entry name" value="FERREDOXIN"/>
    <property type="match status" value="1"/>
</dbReference>
<evidence type="ECO:0000256" key="11">
    <source>
        <dbReference type="RuleBase" id="RU364098"/>
    </source>
</evidence>
<organism evidence="13 14">
    <name type="scientific">Rhizobium binae</name>
    <dbReference type="NCBI Taxonomy" id="1138190"/>
    <lineage>
        <taxon>Bacteria</taxon>
        <taxon>Pseudomonadati</taxon>
        <taxon>Pseudomonadota</taxon>
        <taxon>Alphaproteobacteria</taxon>
        <taxon>Hyphomicrobiales</taxon>
        <taxon>Rhizobiaceae</taxon>
        <taxon>Rhizobium/Agrobacterium group</taxon>
        <taxon>Rhizobium</taxon>
    </lineage>
</organism>
<evidence type="ECO:0000256" key="10">
    <source>
        <dbReference type="ARBA" id="ARBA00023291"/>
    </source>
</evidence>
<keyword evidence="10 11" id="KW-0003">3Fe-4S</keyword>
<dbReference type="PROSITE" id="PS00198">
    <property type="entry name" value="4FE4S_FER_1"/>
    <property type="match status" value="1"/>
</dbReference>
<dbReference type="InterPro" id="IPR050294">
    <property type="entry name" value="RnfB_subfamily"/>
</dbReference>
<evidence type="ECO:0000313" key="14">
    <source>
        <dbReference type="Proteomes" id="UP001549077"/>
    </source>
</evidence>
<dbReference type="InterPro" id="IPR022569">
    <property type="entry name" value="Fd_C"/>
</dbReference>
<dbReference type="InterPro" id="IPR000813">
    <property type="entry name" value="7Fe_ferredoxin"/>
</dbReference>
<evidence type="ECO:0000256" key="4">
    <source>
        <dbReference type="ARBA" id="ARBA00022485"/>
    </source>
</evidence>
<name>A0ABV2MG37_9HYPH</name>
<keyword evidence="5 11" id="KW-0479">Metal-binding</keyword>
<gene>
    <name evidence="13" type="ORF">ABID08_002457</name>
</gene>
<evidence type="ECO:0000256" key="2">
    <source>
        <dbReference type="ARBA" id="ARBA00001966"/>
    </source>
</evidence>
<proteinExistence type="predicted"/>
<dbReference type="PROSITE" id="PS51379">
    <property type="entry name" value="4FE4S_FER_2"/>
    <property type="match status" value="2"/>
</dbReference>
<comment type="cofactor">
    <cofactor evidence="1 11">
        <name>[3Fe-4S] cluster</name>
        <dbReference type="ChEBI" id="CHEBI:21137"/>
    </cofactor>
</comment>
<dbReference type="Proteomes" id="UP001549077">
    <property type="component" value="Unassembled WGS sequence"/>
</dbReference>
<dbReference type="Gene3D" id="3.30.70.20">
    <property type="match status" value="1"/>
</dbReference>
<comment type="cofactor">
    <cofactor evidence="2 11">
        <name>[4Fe-4S] cluster</name>
        <dbReference type="ChEBI" id="CHEBI:49883"/>
    </cofactor>
</comment>
<keyword evidence="9 11" id="KW-0411">Iron-sulfur</keyword>
<keyword evidence="3 11" id="KW-0813">Transport</keyword>
<dbReference type="NCBIfam" id="NF045490">
    <property type="entry name" value="FdxA_Protbact"/>
    <property type="match status" value="1"/>
</dbReference>
<keyword evidence="6 11" id="KW-0677">Repeat</keyword>
<protein>
    <recommendedName>
        <fullName evidence="11">Ferredoxin</fullName>
    </recommendedName>
</protein>
<reference evidence="13 14" key="1">
    <citation type="submission" date="2024-06" db="EMBL/GenBank/DDBJ databases">
        <title>Genomic Encyclopedia of Type Strains, Phase IV (KMG-IV): sequencing the most valuable type-strain genomes for metagenomic binning, comparative biology and taxonomic classification.</title>
        <authorList>
            <person name="Goeker M."/>
        </authorList>
    </citation>
    <scope>NUCLEOTIDE SEQUENCE [LARGE SCALE GENOMIC DNA]</scope>
    <source>
        <strain evidence="13 14">DSM 29288</strain>
    </source>
</reference>
<evidence type="ECO:0000259" key="12">
    <source>
        <dbReference type="PROSITE" id="PS51379"/>
    </source>
</evidence>
<dbReference type="PANTHER" id="PTHR42859">
    <property type="entry name" value="OXIDOREDUCTASE"/>
    <property type="match status" value="1"/>
</dbReference>
<dbReference type="Pfam" id="PF11953">
    <property type="entry name" value="DUF3470"/>
    <property type="match status" value="1"/>
</dbReference>